<dbReference type="InterPro" id="IPR047122">
    <property type="entry name" value="Trans-enoyl_RdTase-like"/>
</dbReference>
<proteinExistence type="predicted"/>
<feature type="domain" description="Enoyl reductase (ER)" evidence="1">
    <location>
        <begin position="8"/>
        <end position="303"/>
    </location>
</feature>
<dbReference type="OrthoDB" id="10257049at2759"/>
<dbReference type="InterPro" id="IPR036291">
    <property type="entry name" value="NAD(P)-bd_dom_sf"/>
</dbReference>
<dbReference type="KEGG" id="wic:J056_000801"/>
<keyword evidence="3" id="KW-1185">Reference proteome</keyword>
<sequence length="350" mass="37687">MRGLFIKGERSVEIKDVDRPALDGHNDILVEVHAVAQNPPDSFSLLGSPGKPGNRLGSDYAGVVVESKSDCVKIGDRVCGMVSGNHSPHQGSFAEYLATSADLTIKIPSAMSFQCASTLGMSLFTAIQALFLKSPLALDPNHTKAVLIWGASTAIGMYAVQLAHISGIKIVATTSERNKDLISSLGAHIVFDYKDADVVEKVRESTNDNVTFAIDCVGSPETLKSTVACASDAQSATVHTVLPPAKDFKAKASSNVVFSLVHSGFAEDLSWANYLFPRPVTMEEMMQERKEAVAFFGYDRGTIPGLLRDEILKTTPIVATSKGLENILPWLLKMEKGEIRAGKVVHLLKE</sequence>
<dbReference type="PANTHER" id="PTHR45348">
    <property type="entry name" value="HYPOTHETICAL OXIDOREDUCTASE (EUROFUNG)"/>
    <property type="match status" value="1"/>
</dbReference>
<dbReference type="OMA" id="GPKFEAK"/>
<dbReference type="InterPro" id="IPR013154">
    <property type="entry name" value="ADH-like_N"/>
</dbReference>
<dbReference type="Proteomes" id="UP000014064">
    <property type="component" value="Unassembled WGS sequence"/>
</dbReference>
<dbReference type="InterPro" id="IPR011032">
    <property type="entry name" value="GroES-like_sf"/>
</dbReference>
<dbReference type="GO" id="GO:0016651">
    <property type="term" value="F:oxidoreductase activity, acting on NAD(P)H"/>
    <property type="evidence" value="ECO:0007669"/>
    <property type="project" value="InterPro"/>
</dbReference>
<dbReference type="Gene3D" id="3.40.50.720">
    <property type="entry name" value="NAD(P)-binding Rossmann-like Domain"/>
    <property type="match status" value="1"/>
</dbReference>
<dbReference type="eggNOG" id="KOG1198">
    <property type="taxonomic scope" value="Eukaryota"/>
</dbReference>
<organism evidence="2 3">
    <name type="scientific">Wallemia ichthyophaga (strain EXF-994 / CBS 113033)</name>
    <dbReference type="NCBI Taxonomy" id="1299270"/>
    <lineage>
        <taxon>Eukaryota</taxon>
        <taxon>Fungi</taxon>
        <taxon>Dikarya</taxon>
        <taxon>Basidiomycota</taxon>
        <taxon>Wallemiomycotina</taxon>
        <taxon>Wallemiomycetes</taxon>
        <taxon>Wallemiales</taxon>
        <taxon>Wallemiaceae</taxon>
        <taxon>Wallemia</taxon>
    </lineage>
</organism>
<dbReference type="InterPro" id="IPR013149">
    <property type="entry name" value="ADH-like_C"/>
</dbReference>
<dbReference type="SUPFAM" id="SSF50129">
    <property type="entry name" value="GroES-like"/>
    <property type="match status" value="1"/>
</dbReference>
<evidence type="ECO:0000313" key="2">
    <source>
        <dbReference type="EMBL" id="EOR00603.1"/>
    </source>
</evidence>
<protein>
    <submittedName>
        <fullName evidence="2">Protein TOXD</fullName>
    </submittedName>
</protein>
<dbReference type="RefSeq" id="XP_009268704.1">
    <property type="nucleotide sequence ID" value="XM_009270429.1"/>
</dbReference>
<dbReference type="InterPro" id="IPR020843">
    <property type="entry name" value="ER"/>
</dbReference>
<reference evidence="3" key="1">
    <citation type="journal article" date="2013" name="BMC Genomics">
        <title>Genome and transcriptome sequencing of the halophilic fungus Wallemia ichthyophaga: haloadaptations present and absent.</title>
        <authorList>
            <person name="Zajc J."/>
            <person name="Liu Y."/>
            <person name="Dai W."/>
            <person name="Yang Z."/>
            <person name="Hu J."/>
            <person name="Gostincar C."/>
            <person name="Gunde-Cimerman N."/>
        </authorList>
    </citation>
    <scope>NUCLEOTIDE SEQUENCE [LARGE SCALE GENOMIC DNA]</scope>
    <source>
        <strain evidence="3">EXF-994 / CBS 113033</strain>
    </source>
</reference>
<dbReference type="HOGENOM" id="CLU_026673_16_1_1"/>
<dbReference type="SUPFAM" id="SSF51735">
    <property type="entry name" value="NAD(P)-binding Rossmann-fold domains"/>
    <property type="match status" value="1"/>
</dbReference>
<dbReference type="PANTHER" id="PTHR45348:SF2">
    <property type="entry name" value="ZINC-TYPE ALCOHOL DEHYDROGENASE-LIKE PROTEIN C2E1P3.01"/>
    <property type="match status" value="1"/>
</dbReference>
<evidence type="ECO:0000313" key="3">
    <source>
        <dbReference type="Proteomes" id="UP000014064"/>
    </source>
</evidence>
<accession>R9AEK3</accession>
<name>R9AEK3_WALI9</name>
<dbReference type="GeneID" id="20373753"/>
<dbReference type="EMBL" id="KE007234">
    <property type="protein sequence ID" value="EOR00603.1"/>
    <property type="molecule type" value="Genomic_DNA"/>
</dbReference>
<dbReference type="STRING" id="1299270.R9AEK3"/>
<dbReference type="AlphaFoldDB" id="R9AEK3"/>
<dbReference type="Pfam" id="PF08240">
    <property type="entry name" value="ADH_N"/>
    <property type="match status" value="1"/>
</dbReference>
<dbReference type="Pfam" id="PF00107">
    <property type="entry name" value="ADH_zinc_N"/>
    <property type="match status" value="1"/>
</dbReference>
<dbReference type="CDD" id="cd08249">
    <property type="entry name" value="enoyl_reductase_like"/>
    <property type="match status" value="1"/>
</dbReference>
<dbReference type="SMART" id="SM00829">
    <property type="entry name" value="PKS_ER"/>
    <property type="match status" value="1"/>
</dbReference>
<gene>
    <name evidence="2" type="ORF">J056_000801</name>
</gene>
<evidence type="ECO:0000259" key="1">
    <source>
        <dbReference type="SMART" id="SM00829"/>
    </source>
</evidence>
<dbReference type="Gene3D" id="3.90.180.10">
    <property type="entry name" value="Medium-chain alcohol dehydrogenases, catalytic domain"/>
    <property type="match status" value="1"/>
</dbReference>